<dbReference type="InterPro" id="IPR013103">
    <property type="entry name" value="RVT_2"/>
</dbReference>
<name>A0A438H9V9_VITVI</name>
<dbReference type="EMBL" id="QGNW01000256">
    <property type="protein sequence ID" value="RVW81167.1"/>
    <property type="molecule type" value="Genomic_DNA"/>
</dbReference>
<evidence type="ECO:0000259" key="2">
    <source>
        <dbReference type="Pfam" id="PF07727"/>
    </source>
</evidence>
<reference evidence="3 4" key="1">
    <citation type="journal article" date="2018" name="PLoS Genet.">
        <title>Population sequencing reveals clonal diversity and ancestral inbreeding in the grapevine cultivar Chardonnay.</title>
        <authorList>
            <person name="Roach M.J."/>
            <person name="Johnson D.L."/>
            <person name="Bohlmann J."/>
            <person name="van Vuuren H.J."/>
            <person name="Jones S.J."/>
            <person name="Pretorius I.S."/>
            <person name="Schmidt S.A."/>
            <person name="Borneman A.R."/>
        </authorList>
    </citation>
    <scope>NUCLEOTIDE SEQUENCE [LARGE SCALE GENOMIC DNA]</scope>
    <source>
        <strain evidence="4">cv. Chardonnay</strain>
        <tissue evidence="3">Leaf</tissue>
    </source>
</reference>
<evidence type="ECO:0000313" key="4">
    <source>
        <dbReference type="Proteomes" id="UP000288805"/>
    </source>
</evidence>
<gene>
    <name evidence="3" type="primary">POLX_60</name>
    <name evidence="3" type="ORF">CK203_044700</name>
</gene>
<dbReference type="PANTHER" id="PTHR11439:SF467">
    <property type="entry name" value="INTEGRASE CATALYTIC DOMAIN-CONTAINING PROTEIN"/>
    <property type="match status" value="1"/>
</dbReference>
<comment type="caution">
    <text evidence="3">The sequence shown here is derived from an EMBL/GenBank/DDBJ whole genome shotgun (WGS) entry which is preliminary data.</text>
</comment>
<protein>
    <submittedName>
        <fullName evidence="3">Retrovirus-related Pol polyprotein from transposon TNT 1-94</fullName>
    </submittedName>
</protein>
<feature type="domain" description="Reverse transcriptase Ty1/copia-type" evidence="2">
    <location>
        <begin position="176"/>
        <end position="244"/>
    </location>
</feature>
<feature type="region of interest" description="Disordered" evidence="1">
    <location>
        <begin position="243"/>
        <end position="264"/>
    </location>
</feature>
<feature type="compositionally biased region" description="Basic and acidic residues" evidence="1">
    <location>
        <begin position="250"/>
        <end position="264"/>
    </location>
</feature>
<organism evidence="3 4">
    <name type="scientific">Vitis vinifera</name>
    <name type="common">Grape</name>
    <dbReference type="NCBI Taxonomy" id="29760"/>
    <lineage>
        <taxon>Eukaryota</taxon>
        <taxon>Viridiplantae</taxon>
        <taxon>Streptophyta</taxon>
        <taxon>Embryophyta</taxon>
        <taxon>Tracheophyta</taxon>
        <taxon>Spermatophyta</taxon>
        <taxon>Magnoliopsida</taxon>
        <taxon>eudicotyledons</taxon>
        <taxon>Gunneridae</taxon>
        <taxon>Pentapetalae</taxon>
        <taxon>rosids</taxon>
        <taxon>Vitales</taxon>
        <taxon>Vitaceae</taxon>
        <taxon>Viteae</taxon>
        <taxon>Vitis</taxon>
    </lineage>
</organism>
<dbReference type="CDD" id="cd09272">
    <property type="entry name" value="RNase_HI_RT_Ty1"/>
    <property type="match status" value="1"/>
</dbReference>
<proteinExistence type="predicted"/>
<dbReference type="AlphaFoldDB" id="A0A438H9V9"/>
<accession>A0A438H9V9</accession>
<dbReference type="PANTHER" id="PTHR11439">
    <property type="entry name" value="GAG-POL-RELATED RETROTRANSPOSON"/>
    <property type="match status" value="1"/>
</dbReference>
<evidence type="ECO:0000313" key="3">
    <source>
        <dbReference type="EMBL" id="RVW81167.1"/>
    </source>
</evidence>
<dbReference type="Pfam" id="PF07727">
    <property type="entry name" value="RVT_2"/>
    <property type="match status" value="1"/>
</dbReference>
<dbReference type="Proteomes" id="UP000288805">
    <property type="component" value="Unassembled WGS sequence"/>
</dbReference>
<evidence type="ECO:0000256" key="1">
    <source>
        <dbReference type="SAM" id="MobiDB-lite"/>
    </source>
</evidence>
<sequence>MRLHDGLPKTFWVDAVSTAAYLINRGPSIPMEFKLPEKVWSGKEVDLSTPVVEVRRSSRNIRPPQRYSPVLNYLLLTDGGEPECYDEALQDENSSKWELAMKDEMDSLLGNQTWELTELPVGKKALHNKWKKGIDYTEIFSPVVKMSTIRLVLGMVAAENLDLEQLNVKTAFLHGSGIEEINNLKKQLSKQFAMKDLGAAKQILGMRIIRDKANGTLKLSQSESMKKVLSRFNMNEAKPVSTPLGSHFKLSKEQSPKTEEERNNMSKVPYASAIGSLMYAMVCTRSDIAHAVGVVSRFMSRPGKQHWEAVKWILRYLKGSLDACLCFTGASLKLQGYVDADFAGDIDSRKKAEYVAAIEAGKEMIWLHGFLDELGKKQEIGILHSVSQSAIFLAKNSAFHSKSKHIQTKYHFIRYIVEDKLVILEKICGSKNPADMLTKGVTIEKLKLCAASIGFLA</sequence>